<dbReference type="EMBL" id="ABKX01000004">
    <property type="protein sequence ID" value="EDS92287.1"/>
    <property type="molecule type" value="Genomic_DNA"/>
</dbReference>
<dbReference type="AlphaFoldDB" id="A0ABC9NQ39"/>
<gene>
    <name evidence="1" type="ORF">ESCAB7627_0325</name>
</gene>
<organism evidence="1 2">
    <name type="scientific">Escherichia albertii (strain TW07627)</name>
    <dbReference type="NCBI Taxonomy" id="502347"/>
    <lineage>
        <taxon>Bacteria</taxon>
        <taxon>Pseudomonadati</taxon>
        <taxon>Pseudomonadota</taxon>
        <taxon>Gammaproteobacteria</taxon>
        <taxon>Enterobacterales</taxon>
        <taxon>Enterobacteriaceae</taxon>
        <taxon>Escherichia</taxon>
    </lineage>
</organism>
<comment type="caution">
    <text evidence="1">The sequence shown here is derived from an EMBL/GenBank/DDBJ whole genome shotgun (WGS) entry which is preliminary data.</text>
</comment>
<accession>A0ABC9NQ39</accession>
<reference evidence="1 2" key="1">
    <citation type="submission" date="2008-02" db="EMBL/GenBank/DDBJ databases">
        <title>Annotation of Escherichia albertii TW07627.</title>
        <authorList>
            <person name="Sutton G."/>
            <person name="Whittam T.S."/>
            <person name="Sebastian Y."/>
        </authorList>
    </citation>
    <scope>NUCLEOTIDE SEQUENCE [LARGE SCALE GENOMIC DNA]</scope>
    <source>
        <strain evidence="1 2">TW07627</strain>
    </source>
</reference>
<proteinExistence type="predicted"/>
<name>A0ABC9NQ39_ESCAT</name>
<sequence>MIFNKKAKYGELNLSGLFYQIIIAILNSSKTATKTRGM</sequence>
<dbReference type="Proteomes" id="UP000003042">
    <property type="component" value="Unassembled WGS sequence"/>
</dbReference>
<protein>
    <submittedName>
        <fullName evidence="1">Uncharacterized protein</fullName>
    </submittedName>
</protein>
<evidence type="ECO:0000313" key="1">
    <source>
        <dbReference type="EMBL" id="EDS92287.1"/>
    </source>
</evidence>
<evidence type="ECO:0000313" key="2">
    <source>
        <dbReference type="Proteomes" id="UP000003042"/>
    </source>
</evidence>